<accession>A0A2S0VVN6</accession>
<dbReference type="EMBL" id="CP026604">
    <property type="protein sequence ID" value="AWB68170.1"/>
    <property type="molecule type" value="Genomic_DNA"/>
</dbReference>
<evidence type="ECO:0000256" key="5">
    <source>
        <dbReference type="ARBA" id="ARBA00022692"/>
    </source>
</evidence>
<evidence type="ECO:0000256" key="2">
    <source>
        <dbReference type="ARBA" id="ARBA00022448"/>
    </source>
</evidence>
<feature type="transmembrane region" description="Helical" evidence="8">
    <location>
        <begin position="72"/>
        <end position="94"/>
    </location>
</feature>
<sequence>MLNSIYFRLSHTYFSYFAILGVVAHYFGLYLSELGLSPLQVGTILSVMTIGRIFGPFLWANLADKKQNKRQIIRIGASLALLFFIPLLFSHQFYLMLCSLTIFTLFWTAILPQLESVCAACYKGNAKLYSRTRVWGSISFTGLVMASGIAFEWLGVINTIEWATLSLLGLLVLSSWRLPQDRRVVQAKQDVGSIKQTLLKPQVIMFYVACFLLQLSFAAYYGFFSIYLTELGYSGTQIGILIAFGVLCEVLLFVKAGHIVQLWSLKWIFIGCYLASAVRWLTIGQWPEQFWLLLAAQSIHALGYGLHHIAAQRFIRSQFPAKQQSRGQAIYVGATYGLGGAIGSISVGAMWDWNASATYVISGLVALLACLLTLKLQVK</sequence>
<feature type="transmembrane region" description="Helical" evidence="8">
    <location>
        <begin position="289"/>
        <end position="309"/>
    </location>
</feature>
<name>A0A2S0VVN6_9ALTE</name>
<dbReference type="InterPro" id="IPR024989">
    <property type="entry name" value="MFS_assoc_dom"/>
</dbReference>
<evidence type="ECO:0000256" key="6">
    <source>
        <dbReference type="ARBA" id="ARBA00022989"/>
    </source>
</evidence>
<feature type="transmembrane region" description="Helical" evidence="8">
    <location>
        <begin position="329"/>
        <end position="351"/>
    </location>
</feature>
<keyword evidence="2" id="KW-0813">Transport</keyword>
<dbReference type="PANTHER" id="PTHR23522:SF10">
    <property type="entry name" value="3-PHENYLPROPIONIC ACID TRANSPORTER-RELATED"/>
    <property type="match status" value="1"/>
</dbReference>
<dbReference type="PIRSF" id="PIRSF004925">
    <property type="entry name" value="HcaT"/>
    <property type="match status" value="1"/>
</dbReference>
<feature type="transmembrane region" description="Helical" evidence="8">
    <location>
        <begin position="12"/>
        <end position="32"/>
    </location>
</feature>
<dbReference type="Pfam" id="PF12832">
    <property type="entry name" value="MFS_1_like"/>
    <property type="match status" value="1"/>
</dbReference>
<feature type="transmembrane region" description="Helical" evidence="8">
    <location>
        <begin position="234"/>
        <end position="253"/>
    </location>
</feature>
<reference evidence="10 11" key="1">
    <citation type="submission" date="2018-01" db="EMBL/GenBank/DDBJ databases">
        <title>Genome sequence of a Cantenovulum-like bacteria.</title>
        <authorList>
            <person name="Tan W.R."/>
            <person name="Lau N.-S."/>
            <person name="Go F."/>
            <person name="Amirul A.-A.A."/>
        </authorList>
    </citation>
    <scope>NUCLEOTIDE SEQUENCE [LARGE SCALE GENOMIC DNA]</scope>
    <source>
        <strain evidence="10 11">CCB-QB4</strain>
    </source>
</reference>
<evidence type="ECO:0000313" key="11">
    <source>
        <dbReference type="Proteomes" id="UP000244441"/>
    </source>
</evidence>
<keyword evidence="7 8" id="KW-0472">Membrane</keyword>
<evidence type="ECO:0000256" key="4">
    <source>
        <dbReference type="ARBA" id="ARBA00022519"/>
    </source>
</evidence>
<dbReference type="PROSITE" id="PS50850">
    <property type="entry name" value="MFS"/>
    <property type="match status" value="1"/>
</dbReference>
<dbReference type="InterPro" id="IPR036259">
    <property type="entry name" value="MFS_trans_sf"/>
</dbReference>
<dbReference type="GO" id="GO:0005886">
    <property type="term" value="C:plasma membrane"/>
    <property type="evidence" value="ECO:0007669"/>
    <property type="project" value="UniProtKB-SubCell"/>
</dbReference>
<evidence type="ECO:0000256" key="3">
    <source>
        <dbReference type="ARBA" id="ARBA00022475"/>
    </source>
</evidence>
<feature type="transmembrane region" description="Helical" evidence="8">
    <location>
        <begin position="265"/>
        <end position="283"/>
    </location>
</feature>
<dbReference type="OrthoDB" id="9150135at2"/>
<evidence type="ECO:0000313" key="10">
    <source>
        <dbReference type="EMBL" id="AWB68170.1"/>
    </source>
</evidence>
<dbReference type="Proteomes" id="UP000244441">
    <property type="component" value="Chromosome"/>
</dbReference>
<keyword evidence="11" id="KW-1185">Reference proteome</keyword>
<dbReference type="Gene3D" id="1.20.1250.20">
    <property type="entry name" value="MFS general substrate transporter like domains"/>
    <property type="match status" value="2"/>
</dbReference>
<keyword evidence="3" id="KW-1003">Cell membrane</keyword>
<comment type="subcellular location">
    <subcellularLocation>
        <location evidence="1">Cell inner membrane</location>
        <topology evidence="1">Multi-pass membrane protein</topology>
    </subcellularLocation>
</comment>
<dbReference type="SUPFAM" id="SSF103473">
    <property type="entry name" value="MFS general substrate transporter"/>
    <property type="match status" value="1"/>
</dbReference>
<dbReference type="RefSeq" id="WP_108604235.1">
    <property type="nucleotide sequence ID" value="NZ_CP026604.1"/>
</dbReference>
<evidence type="ECO:0000256" key="7">
    <source>
        <dbReference type="ARBA" id="ARBA00023136"/>
    </source>
</evidence>
<dbReference type="InterPro" id="IPR020846">
    <property type="entry name" value="MFS_dom"/>
</dbReference>
<dbReference type="GO" id="GO:0030395">
    <property type="term" value="F:lactose binding"/>
    <property type="evidence" value="ECO:0007669"/>
    <property type="project" value="TreeGrafter"/>
</dbReference>
<organism evidence="10 11">
    <name type="scientific">Saccharobesus litoralis</name>
    <dbReference type="NCBI Taxonomy" id="2172099"/>
    <lineage>
        <taxon>Bacteria</taxon>
        <taxon>Pseudomonadati</taxon>
        <taxon>Pseudomonadota</taxon>
        <taxon>Gammaproteobacteria</taxon>
        <taxon>Alteromonadales</taxon>
        <taxon>Alteromonadaceae</taxon>
        <taxon>Saccharobesus</taxon>
    </lineage>
</organism>
<evidence type="ECO:0000259" key="9">
    <source>
        <dbReference type="PROSITE" id="PS50850"/>
    </source>
</evidence>
<feature type="transmembrane region" description="Helical" evidence="8">
    <location>
        <begin position="204"/>
        <end position="228"/>
    </location>
</feature>
<dbReference type="GO" id="GO:0015528">
    <property type="term" value="F:lactose:proton symporter activity"/>
    <property type="evidence" value="ECO:0007669"/>
    <property type="project" value="TreeGrafter"/>
</dbReference>
<keyword evidence="6 8" id="KW-1133">Transmembrane helix</keyword>
<evidence type="ECO:0000256" key="8">
    <source>
        <dbReference type="SAM" id="Phobius"/>
    </source>
</evidence>
<keyword evidence="4" id="KW-0997">Cell inner membrane</keyword>
<evidence type="ECO:0000256" key="1">
    <source>
        <dbReference type="ARBA" id="ARBA00004429"/>
    </source>
</evidence>
<feature type="transmembrane region" description="Helical" evidence="8">
    <location>
        <begin position="100"/>
        <end position="122"/>
    </location>
</feature>
<dbReference type="PANTHER" id="PTHR23522">
    <property type="entry name" value="BLL5896 PROTEIN"/>
    <property type="match status" value="1"/>
</dbReference>
<dbReference type="NCBIfam" id="NF037955">
    <property type="entry name" value="mfs"/>
    <property type="match status" value="1"/>
</dbReference>
<gene>
    <name evidence="10" type="ORF">C2869_17890</name>
</gene>
<feature type="domain" description="Major facilitator superfamily (MFS) profile" evidence="9">
    <location>
        <begin position="202"/>
        <end position="379"/>
    </location>
</feature>
<feature type="transmembrane region" description="Helical" evidence="8">
    <location>
        <begin position="357"/>
        <end position="374"/>
    </location>
</feature>
<feature type="transmembrane region" description="Helical" evidence="8">
    <location>
        <begin position="38"/>
        <end position="60"/>
    </location>
</feature>
<feature type="transmembrane region" description="Helical" evidence="8">
    <location>
        <begin position="160"/>
        <end position="178"/>
    </location>
</feature>
<dbReference type="InterPro" id="IPR026032">
    <property type="entry name" value="HcaT-like"/>
</dbReference>
<feature type="transmembrane region" description="Helical" evidence="8">
    <location>
        <begin position="134"/>
        <end position="154"/>
    </location>
</feature>
<dbReference type="AlphaFoldDB" id="A0A2S0VVN6"/>
<dbReference type="KEGG" id="cate:C2869_17890"/>
<proteinExistence type="predicted"/>
<protein>
    <recommendedName>
        <fullName evidence="9">Major facilitator superfamily (MFS) profile domain-containing protein</fullName>
    </recommendedName>
</protein>
<keyword evidence="5 8" id="KW-0812">Transmembrane</keyword>